<sequence length="317" mass="35587">MMRSAMAVRCAPLCAMRVVCAVPMRAVHASAAKFDAPSSVEDMAARLSESKRAEKTMERFWKDVFLGYEAPTNGDDEHFVVQLDRRNLRTPQGAKLAIPADRPLLACLIAQEWDEQTKVVKPHSLPLTSLMSRAIDALQDEQGHKDVQDYLMRYFDTDAVCFHDSEPARLVRLQEERWTPLLDWMRRSFDIEVNVAKDSLVCQQSPETREKVARIVAGLQPLDLASLERAVMTSKSMIIGLALIHRHIEAEQAALAAEVETASQVAAWGAIDDTHDVDHAELRRQLASVACAQVTTEPELVERFLEVLRRRGGAFRS</sequence>
<evidence type="ECO:0000256" key="6">
    <source>
        <dbReference type="SAM" id="SignalP"/>
    </source>
</evidence>
<comment type="subcellular location">
    <subcellularLocation>
        <location evidence="1">Mitochondrion</location>
    </subcellularLocation>
</comment>
<dbReference type="Pfam" id="PF07542">
    <property type="entry name" value="ATP12"/>
    <property type="match status" value="1"/>
</dbReference>
<dbReference type="InterPro" id="IPR042272">
    <property type="entry name" value="ATP12_ATP_synth-F1-assembly_N"/>
</dbReference>
<dbReference type="FunCoup" id="A8Q3G8">
    <property type="interactions" value="264"/>
</dbReference>
<evidence type="ECO:0000313" key="8">
    <source>
        <dbReference type="Proteomes" id="UP000008837"/>
    </source>
</evidence>
<dbReference type="Gene3D" id="1.10.3580.10">
    <property type="entry name" value="ATP12 ATPase"/>
    <property type="match status" value="1"/>
</dbReference>
<keyword evidence="8" id="KW-1185">Reference proteome</keyword>
<evidence type="ECO:0000256" key="2">
    <source>
        <dbReference type="ARBA" id="ARBA00008231"/>
    </source>
</evidence>
<dbReference type="AlphaFoldDB" id="A8Q3G8"/>
<keyword evidence="3" id="KW-0809">Transit peptide</keyword>
<evidence type="ECO:0000256" key="5">
    <source>
        <dbReference type="ARBA" id="ARBA00023186"/>
    </source>
</evidence>
<comment type="caution">
    <text evidence="7">The sequence shown here is derived from an EMBL/GenBank/DDBJ whole genome shotgun (WGS) entry which is preliminary data.</text>
</comment>
<proteinExistence type="inferred from homology"/>
<dbReference type="RefSeq" id="XP_001730600.1">
    <property type="nucleotide sequence ID" value="XM_001730548.1"/>
</dbReference>
<feature type="chain" id="PRO_5002727969" description="ATP12 chaperone protein" evidence="6">
    <location>
        <begin position="22"/>
        <end position="317"/>
    </location>
</feature>
<dbReference type="OMA" id="WDPVLHW"/>
<reference evidence="7 8" key="1">
    <citation type="journal article" date="2007" name="Proc. Natl. Acad. Sci. U.S.A.">
        <title>Dandruff-associated Malassezia genomes reveal convergent and divergent virulence traits shared with plant and human fungal pathogens.</title>
        <authorList>
            <person name="Xu J."/>
            <person name="Saunders C.W."/>
            <person name="Hu P."/>
            <person name="Grant R.A."/>
            <person name="Boekhout T."/>
            <person name="Kuramae E.E."/>
            <person name="Kronstad J.W."/>
            <person name="Deangelis Y.M."/>
            <person name="Reeder N.L."/>
            <person name="Johnstone K.R."/>
            <person name="Leland M."/>
            <person name="Fieno A.M."/>
            <person name="Begley W.M."/>
            <person name="Sun Y."/>
            <person name="Lacey M.P."/>
            <person name="Chaudhary T."/>
            <person name="Keough T."/>
            <person name="Chu L."/>
            <person name="Sears R."/>
            <person name="Yuan B."/>
            <person name="Dawson T.L.Jr."/>
        </authorList>
    </citation>
    <scope>NUCLEOTIDE SEQUENCE [LARGE SCALE GENOMIC DNA]</scope>
    <source>
        <strain evidence="8">ATCC MYA-4612 / CBS 7966</strain>
    </source>
</reference>
<dbReference type="OrthoDB" id="5673at2759"/>
<evidence type="ECO:0000256" key="1">
    <source>
        <dbReference type="ARBA" id="ARBA00004173"/>
    </source>
</evidence>
<dbReference type="KEGG" id="mgl:MGL_2396"/>
<gene>
    <name evidence="7" type="ORF">MGL_2396</name>
</gene>
<dbReference type="GO" id="GO:0005739">
    <property type="term" value="C:mitochondrion"/>
    <property type="evidence" value="ECO:0007669"/>
    <property type="project" value="UniProtKB-SubCell"/>
</dbReference>
<dbReference type="VEuPathDB" id="FungiDB:MGL_2396"/>
<dbReference type="GO" id="GO:0033615">
    <property type="term" value="P:mitochondrial proton-transporting ATP synthase complex assembly"/>
    <property type="evidence" value="ECO:0007669"/>
    <property type="project" value="TreeGrafter"/>
</dbReference>
<dbReference type="InterPro" id="IPR011419">
    <property type="entry name" value="ATP12_ATP_synth-F1-assembly"/>
</dbReference>
<evidence type="ECO:0000313" key="7">
    <source>
        <dbReference type="EMBL" id="EDP43386.1"/>
    </source>
</evidence>
<dbReference type="PANTHER" id="PTHR21013">
    <property type="entry name" value="ATP SYNTHASE MITOCHONDRIAL F1 COMPLEX ASSEMBLY FACTOR 2/ATP12 PROTEIN, MITOCHONDRIAL PRECURSOR"/>
    <property type="match status" value="1"/>
</dbReference>
<accession>A8Q3G8</accession>
<evidence type="ECO:0008006" key="9">
    <source>
        <dbReference type="Google" id="ProtNLM"/>
    </source>
</evidence>
<evidence type="ECO:0000256" key="4">
    <source>
        <dbReference type="ARBA" id="ARBA00023128"/>
    </source>
</evidence>
<keyword evidence="4" id="KW-0496">Mitochondrion</keyword>
<name>A8Q3G8_MALGO</name>
<dbReference type="InParanoid" id="A8Q3G8"/>
<dbReference type="STRING" id="425265.A8Q3G8"/>
<keyword evidence="6" id="KW-0732">Signal</keyword>
<dbReference type="GeneID" id="5854907"/>
<dbReference type="SUPFAM" id="SSF160909">
    <property type="entry name" value="ATP12-like"/>
    <property type="match status" value="1"/>
</dbReference>
<evidence type="ECO:0000256" key="3">
    <source>
        <dbReference type="ARBA" id="ARBA00022946"/>
    </source>
</evidence>
<organism evidence="7 8">
    <name type="scientific">Malassezia globosa (strain ATCC MYA-4612 / CBS 7966)</name>
    <name type="common">Dandruff-associated fungus</name>
    <dbReference type="NCBI Taxonomy" id="425265"/>
    <lineage>
        <taxon>Eukaryota</taxon>
        <taxon>Fungi</taxon>
        <taxon>Dikarya</taxon>
        <taxon>Basidiomycota</taxon>
        <taxon>Ustilaginomycotina</taxon>
        <taxon>Malasseziomycetes</taxon>
        <taxon>Malasseziales</taxon>
        <taxon>Malasseziaceae</taxon>
        <taxon>Malassezia</taxon>
    </lineage>
</organism>
<feature type="signal peptide" evidence="6">
    <location>
        <begin position="1"/>
        <end position="21"/>
    </location>
</feature>
<dbReference type="Gene3D" id="3.30.2180.10">
    <property type="entry name" value="ATP12-like"/>
    <property type="match status" value="1"/>
</dbReference>
<dbReference type="EMBL" id="AAYY01000008">
    <property type="protein sequence ID" value="EDP43386.1"/>
    <property type="molecule type" value="Genomic_DNA"/>
</dbReference>
<dbReference type="InterPro" id="IPR023335">
    <property type="entry name" value="ATP12_ortho_dom_sf"/>
</dbReference>
<keyword evidence="5" id="KW-0143">Chaperone</keyword>
<comment type="similarity">
    <text evidence="2">Belongs to the ATP12 family.</text>
</comment>
<dbReference type="Proteomes" id="UP000008837">
    <property type="component" value="Unassembled WGS sequence"/>
</dbReference>
<dbReference type="PANTHER" id="PTHR21013:SF10">
    <property type="entry name" value="ATP SYNTHASE MITOCHONDRIAL F1 COMPLEX ASSEMBLY FACTOR 2"/>
    <property type="match status" value="1"/>
</dbReference>
<protein>
    <recommendedName>
        <fullName evidence="9">ATP12 chaperone protein</fullName>
    </recommendedName>
</protein>